<dbReference type="AlphaFoldDB" id="X1LMH7"/>
<name>X1LMH7_9ZZZZ</name>
<protein>
    <submittedName>
        <fullName evidence="1">Uncharacterized protein</fullName>
    </submittedName>
</protein>
<organism evidence="1">
    <name type="scientific">marine sediment metagenome</name>
    <dbReference type="NCBI Taxonomy" id="412755"/>
    <lineage>
        <taxon>unclassified sequences</taxon>
        <taxon>metagenomes</taxon>
        <taxon>ecological metagenomes</taxon>
    </lineage>
</organism>
<comment type="caution">
    <text evidence="1">The sequence shown here is derived from an EMBL/GenBank/DDBJ whole genome shotgun (WGS) entry which is preliminary data.</text>
</comment>
<proteinExistence type="predicted"/>
<accession>X1LMH7</accession>
<gene>
    <name evidence="1" type="ORF">S06H3_19089</name>
</gene>
<dbReference type="EMBL" id="BARV01009731">
    <property type="protein sequence ID" value="GAI03595.1"/>
    <property type="molecule type" value="Genomic_DNA"/>
</dbReference>
<reference evidence="1" key="1">
    <citation type="journal article" date="2014" name="Front. Microbiol.">
        <title>High frequency of phylogenetically diverse reductive dehalogenase-homologous genes in deep subseafloor sedimentary metagenomes.</title>
        <authorList>
            <person name="Kawai M."/>
            <person name="Futagami T."/>
            <person name="Toyoda A."/>
            <person name="Takaki Y."/>
            <person name="Nishi S."/>
            <person name="Hori S."/>
            <person name="Arai W."/>
            <person name="Tsubouchi T."/>
            <person name="Morono Y."/>
            <person name="Uchiyama I."/>
            <person name="Ito T."/>
            <person name="Fujiyama A."/>
            <person name="Inagaki F."/>
            <person name="Takami H."/>
        </authorList>
    </citation>
    <scope>NUCLEOTIDE SEQUENCE</scope>
    <source>
        <strain evidence="1">Expedition CK06-06</strain>
    </source>
</reference>
<sequence length="128" mass="14453">MPARDLKKYPMWFLGFSHSYPAWTPLFHWTWDYPLAHGLTYAVNETWLPTIRGSEVRNIDGCSAAGALRISDEARNPISGYPGFRIEGTAQAVASAGDALRENRLPRLTRWSEACKRCDQAGICRNRP</sequence>
<evidence type="ECO:0000313" key="1">
    <source>
        <dbReference type="EMBL" id="GAI03595.1"/>
    </source>
</evidence>